<dbReference type="RefSeq" id="WP_015901819.1">
    <property type="nucleotide sequence ID" value="NC_012115.1"/>
</dbReference>
<keyword evidence="2" id="KW-1185">Reference proteome</keyword>
<evidence type="ECO:0000313" key="1">
    <source>
        <dbReference type="EMBL" id="ACM92767.1"/>
    </source>
</evidence>
<sequence length="139" mass="16172">MRIVKKVTLFTLYFTLYILVAGCSTKTTPIYAVIKTPKFKVADQGFLEKGFGYKKLIIYKAANAPVEITLKNSYICMNGKCMDKEKFIKEYMPQGYPVDFFDKILSKECIDGFYCKKEKKKILFKDKKNNILIMIKELN</sequence>
<dbReference type="PROSITE" id="PS51257">
    <property type="entry name" value="PROKAR_LIPOPROTEIN"/>
    <property type="match status" value="1"/>
</dbReference>
<organism evidence="1 2">
    <name type="scientific">Nautilia profundicola (strain ATCC BAA-1463 / DSM 18972 / AmH)</name>
    <dbReference type="NCBI Taxonomy" id="598659"/>
    <lineage>
        <taxon>Bacteria</taxon>
        <taxon>Pseudomonadati</taxon>
        <taxon>Campylobacterota</taxon>
        <taxon>Epsilonproteobacteria</taxon>
        <taxon>Nautiliales</taxon>
        <taxon>Nautiliaceae</taxon>
        <taxon>Nautilia</taxon>
    </lineage>
</organism>
<keyword evidence="1" id="KW-0449">Lipoprotein</keyword>
<protein>
    <submittedName>
        <fullName evidence="1">Lipoprotein</fullName>
    </submittedName>
</protein>
<dbReference type="Proteomes" id="UP000000448">
    <property type="component" value="Chromosome"/>
</dbReference>
<reference evidence="1 2" key="1">
    <citation type="journal article" date="2009" name="PLoS Genet.">
        <title>Adaptations to submarine hydrothermal environments exemplified by the genome of Nautilia profundicola.</title>
        <authorList>
            <person name="Campbell B.J."/>
            <person name="Smith J.L."/>
            <person name="Hanson T.E."/>
            <person name="Klotz M.G."/>
            <person name="Stein L.Y."/>
            <person name="Lee C.K."/>
            <person name="Wu D."/>
            <person name="Robinson J.M."/>
            <person name="Khouri H.M."/>
            <person name="Eisen J.A."/>
            <person name="Cary S.C."/>
        </authorList>
    </citation>
    <scope>NUCLEOTIDE SEQUENCE [LARGE SCALE GENOMIC DNA]</scope>
    <source>
        <strain evidence="2">ATCC BAA-1463 / DSM 18972 / AmH</strain>
    </source>
</reference>
<gene>
    <name evidence="1" type="ordered locus">NAMH_1679</name>
</gene>
<dbReference type="HOGENOM" id="CLU_136117_1_0_7"/>
<dbReference type="EMBL" id="CP001279">
    <property type="protein sequence ID" value="ACM92767.1"/>
    <property type="molecule type" value="Genomic_DNA"/>
</dbReference>
<proteinExistence type="predicted"/>
<evidence type="ECO:0000313" key="2">
    <source>
        <dbReference type="Proteomes" id="UP000000448"/>
    </source>
</evidence>
<accession>B9L6S1</accession>
<dbReference type="OrthoDB" id="5373103at2"/>
<dbReference type="AlphaFoldDB" id="B9L6S1"/>
<name>B9L6S1_NAUPA</name>
<dbReference type="STRING" id="598659.NAMH_1679"/>
<dbReference type="KEGG" id="nam:NAMH_1679"/>